<dbReference type="Proteomes" id="UP001066276">
    <property type="component" value="Chromosome 4_2"/>
</dbReference>
<gene>
    <name evidence="1" type="ORF">NDU88_004240</name>
</gene>
<dbReference type="EMBL" id="JANPWB010000008">
    <property type="protein sequence ID" value="KAJ1163788.1"/>
    <property type="molecule type" value="Genomic_DNA"/>
</dbReference>
<dbReference type="AlphaFoldDB" id="A0AAV7SI90"/>
<protein>
    <submittedName>
        <fullName evidence="1">Uncharacterized protein</fullName>
    </submittedName>
</protein>
<evidence type="ECO:0000313" key="1">
    <source>
        <dbReference type="EMBL" id="KAJ1163788.1"/>
    </source>
</evidence>
<keyword evidence="2" id="KW-1185">Reference proteome</keyword>
<proteinExistence type="predicted"/>
<organism evidence="1 2">
    <name type="scientific">Pleurodeles waltl</name>
    <name type="common">Iberian ribbed newt</name>
    <dbReference type="NCBI Taxonomy" id="8319"/>
    <lineage>
        <taxon>Eukaryota</taxon>
        <taxon>Metazoa</taxon>
        <taxon>Chordata</taxon>
        <taxon>Craniata</taxon>
        <taxon>Vertebrata</taxon>
        <taxon>Euteleostomi</taxon>
        <taxon>Amphibia</taxon>
        <taxon>Batrachia</taxon>
        <taxon>Caudata</taxon>
        <taxon>Salamandroidea</taxon>
        <taxon>Salamandridae</taxon>
        <taxon>Pleurodelinae</taxon>
        <taxon>Pleurodeles</taxon>
    </lineage>
</organism>
<reference evidence="1" key="1">
    <citation type="journal article" date="2022" name="bioRxiv">
        <title>Sequencing and chromosome-scale assembly of the giantPleurodeles waltlgenome.</title>
        <authorList>
            <person name="Brown T."/>
            <person name="Elewa A."/>
            <person name="Iarovenko S."/>
            <person name="Subramanian E."/>
            <person name="Araus A.J."/>
            <person name="Petzold A."/>
            <person name="Susuki M."/>
            <person name="Suzuki K.-i.T."/>
            <person name="Hayashi T."/>
            <person name="Toyoda A."/>
            <person name="Oliveira C."/>
            <person name="Osipova E."/>
            <person name="Leigh N.D."/>
            <person name="Simon A."/>
            <person name="Yun M.H."/>
        </authorList>
    </citation>
    <scope>NUCLEOTIDE SEQUENCE</scope>
    <source>
        <strain evidence="1">20211129_DDA</strain>
        <tissue evidence="1">Liver</tissue>
    </source>
</reference>
<accession>A0AAV7SI90</accession>
<comment type="caution">
    <text evidence="1">The sequence shown here is derived from an EMBL/GenBank/DDBJ whole genome shotgun (WGS) entry which is preliminary data.</text>
</comment>
<sequence length="78" mass="8814">MRACEQKRYIFPLKNLGLKATSARAVLFITTGNRRQRVGRDADEESSLSALLTNHSKAFRALAAKKCNFPHPRDAKRN</sequence>
<evidence type="ECO:0000313" key="2">
    <source>
        <dbReference type="Proteomes" id="UP001066276"/>
    </source>
</evidence>
<name>A0AAV7SI90_PLEWA</name>